<dbReference type="Pfam" id="PF18939">
    <property type="entry name" value="DUF5686"/>
    <property type="match status" value="1"/>
</dbReference>
<keyword evidence="3" id="KW-1185">Reference proteome</keyword>
<comment type="caution">
    <text evidence="2">The sequence shown here is derived from an EMBL/GenBank/DDBJ whole genome shotgun (WGS) entry which is preliminary data.</text>
</comment>
<feature type="chain" id="PRO_5045238752" evidence="1">
    <location>
        <begin position="23"/>
        <end position="808"/>
    </location>
</feature>
<feature type="signal peptide" evidence="1">
    <location>
        <begin position="1"/>
        <end position="22"/>
    </location>
</feature>
<protein>
    <submittedName>
        <fullName evidence="2">DUF5686 family protein</fullName>
    </submittedName>
</protein>
<gene>
    <name evidence="2" type="ORF">Aconfl_29300</name>
</gene>
<evidence type="ECO:0000313" key="3">
    <source>
        <dbReference type="Proteomes" id="UP001338309"/>
    </source>
</evidence>
<evidence type="ECO:0000313" key="2">
    <source>
        <dbReference type="EMBL" id="GMQ30287.1"/>
    </source>
</evidence>
<organism evidence="2 3">
    <name type="scientific">Algoriphagus confluentis</name>
    <dbReference type="NCBI Taxonomy" id="1697556"/>
    <lineage>
        <taxon>Bacteria</taxon>
        <taxon>Pseudomonadati</taxon>
        <taxon>Bacteroidota</taxon>
        <taxon>Cytophagia</taxon>
        <taxon>Cytophagales</taxon>
        <taxon>Cyclobacteriaceae</taxon>
        <taxon>Algoriphagus</taxon>
    </lineage>
</organism>
<evidence type="ECO:0000256" key="1">
    <source>
        <dbReference type="SAM" id="SignalP"/>
    </source>
</evidence>
<accession>A0ABQ6PQT5</accession>
<dbReference type="SUPFAM" id="SSF49464">
    <property type="entry name" value="Carboxypeptidase regulatory domain-like"/>
    <property type="match status" value="1"/>
</dbReference>
<dbReference type="InterPro" id="IPR008969">
    <property type="entry name" value="CarboxyPept-like_regulatory"/>
</dbReference>
<dbReference type="InterPro" id="IPR043741">
    <property type="entry name" value="DUF5686"/>
</dbReference>
<dbReference type="EMBL" id="BTPD01000009">
    <property type="protein sequence ID" value="GMQ30287.1"/>
    <property type="molecule type" value="Genomic_DNA"/>
</dbReference>
<keyword evidence="1" id="KW-0732">Signal</keyword>
<proteinExistence type="predicted"/>
<reference evidence="2 3" key="1">
    <citation type="submission" date="2023-08" db="EMBL/GenBank/DDBJ databases">
        <title>Draft genome sequence of Algoriphagus confluentis.</title>
        <authorList>
            <person name="Takatani N."/>
            <person name="Hosokawa M."/>
            <person name="Sawabe T."/>
        </authorList>
    </citation>
    <scope>NUCLEOTIDE SEQUENCE [LARGE SCALE GENOMIC DNA]</scope>
    <source>
        <strain evidence="2 3">NBRC 111222</strain>
    </source>
</reference>
<sequence>MPKTRFFFLVLVFSVTCIPVFAQSDRLSFQIIDQSTGQPVPFVHIKALNRESTGTTSDVRGAFSGRIFNEKDVLVFSHVGYQRREIPFSLLLKNPVVYLVQETQDMLLFEFTAGENPALPLVRKAIGNRERNNPEKLESYRYASYNKMVATLDGLSENPEVDDELANFLEGGHLFLSESYSEVKFKRPNKRNETVKASKISGIENPIFAAVSTSFQPFSIYTDHIKILEIPFVNPISEDGMRKYDYFLEDSLQTDWGKSYLISYQPKSGKTYRLGKGLVYISSRHYALENFLLKPAEDIGQINFEIQQKNSFDGTHWFPEQMNSIYLFSELDFEGRQVKLINQTLLTDIGINDLDPKEKISAIGVTFDLKREYDWNQLRLDSLSSREYLTYDRFERLDPKVKRRLNNGANLLAYLSTGRVKLGVVDLIPNRIFRFNQYERFGLGLGLSSNETLSNLFRVEGYFRYGFQDQAWKYGGSLGVLLDPEKDIRLQVGYSQDIEEPGRSLLPRGKSFSTSGSVYRSFLMSRVDEVQRYFFSYGHMPFKGFRYKLIGSVENRISILDYTETSPPDGFFVDFTATEAGVELNYLGGESTTRIGNDIVSMTLSYPVIGLRMTKAVPSLFGGDLDFWNTEFKFQHQWSTGNALNQVHLTAHGIWGSDLPISYLNTGYGIKVQQGDRFDLPLVFPGFLQTMRVYEFLADRSIHVNYSHLTGPLFTKKLQGLAIAPQLKFHQSFAIGTLSDPERYDFVSFQTMERGFWESGLELANLIKLNSGFNAQGWGFGLFYRYGPYSLPDSGDNLRFTISLTAAF</sequence>
<name>A0ABQ6PQT5_9BACT</name>
<dbReference type="Proteomes" id="UP001338309">
    <property type="component" value="Unassembled WGS sequence"/>
</dbReference>